<reference evidence="2 3" key="1">
    <citation type="submission" date="2023-11" db="EMBL/GenBank/DDBJ databases">
        <authorList>
            <person name="Okamura Y."/>
        </authorList>
    </citation>
    <scope>NUCLEOTIDE SEQUENCE [LARGE SCALE GENOMIC DNA]</scope>
</reference>
<proteinExistence type="predicted"/>
<evidence type="ECO:0000259" key="1">
    <source>
        <dbReference type="PROSITE" id="PS00028"/>
    </source>
</evidence>
<name>A0AAV1IWN3_9NEOP</name>
<accession>A0AAV1IWN3</accession>
<organism evidence="2 3">
    <name type="scientific">Leptosia nina</name>
    <dbReference type="NCBI Taxonomy" id="320188"/>
    <lineage>
        <taxon>Eukaryota</taxon>
        <taxon>Metazoa</taxon>
        <taxon>Ecdysozoa</taxon>
        <taxon>Arthropoda</taxon>
        <taxon>Hexapoda</taxon>
        <taxon>Insecta</taxon>
        <taxon>Pterygota</taxon>
        <taxon>Neoptera</taxon>
        <taxon>Endopterygota</taxon>
        <taxon>Lepidoptera</taxon>
        <taxon>Glossata</taxon>
        <taxon>Ditrysia</taxon>
        <taxon>Papilionoidea</taxon>
        <taxon>Pieridae</taxon>
        <taxon>Pierinae</taxon>
        <taxon>Leptosia</taxon>
    </lineage>
</organism>
<gene>
    <name evidence="2" type="ORF">LNINA_LOCUS1043</name>
</gene>
<dbReference type="Proteomes" id="UP001497472">
    <property type="component" value="Unassembled WGS sequence"/>
</dbReference>
<dbReference type="EMBL" id="CAVLEF010000002">
    <property type="protein sequence ID" value="CAK1541030.1"/>
    <property type="molecule type" value="Genomic_DNA"/>
</dbReference>
<feature type="domain" description="C2H2-type" evidence="1">
    <location>
        <begin position="22"/>
        <end position="44"/>
    </location>
</feature>
<evidence type="ECO:0000313" key="3">
    <source>
        <dbReference type="Proteomes" id="UP001497472"/>
    </source>
</evidence>
<protein>
    <recommendedName>
        <fullName evidence="1">C2H2-type domain-containing protein</fullName>
    </recommendedName>
</protein>
<dbReference type="InterPro" id="IPR013087">
    <property type="entry name" value="Znf_C2H2_type"/>
</dbReference>
<comment type="caution">
    <text evidence="2">The sequence shown here is derived from an EMBL/GenBank/DDBJ whole genome shotgun (WGS) entry which is preliminary data.</text>
</comment>
<feature type="domain" description="C2H2-type" evidence="1">
    <location>
        <begin position="464"/>
        <end position="486"/>
    </location>
</feature>
<dbReference type="AlphaFoldDB" id="A0AAV1IWN3"/>
<sequence length="530" mass="61820">MNRDLKHYSKNFILCGEIDYHCFLCQESFVSFEGVDKHVKWEKHRVAIKNLEKDGPYSKDSIFKIREDYYCEICNEITTNAKKHRDTKSHKDAKENSTIPRYAKGISPFVLRKADGSFSVNGDFKINLLEWHGINKDFCTLCAREIRDLAIHVTLNVHIINLIQTKTMLFEKQYYRKLREDKFYCFLCSNLYPITDLEKHWNSVCEATLKAKAKVLNEKDLHLIKDDPELGKALLKLQSSFFDIDESDKAKCLECGETMTAVLECLLDHRKKHTSRRQKDTENEKSYEVYFAEVTDHGKRRKDLAAYCRENFMKLNRTGSWGFCTICCVPISAHMKQAIEHVQGQRHKGFLELKGLRKRSQHEEPYCEKQKFTLFLKHIFKTDTAYCVKSYLSIDGYSLLLMGEYMKGSGEMKCFACDEVIKEQLADDHCKTKAHIDRVLSCHVMLVEGGLEFIRMIRPNLYHCAICNVTLAYWESVHRHITALIHGMKKTKKVLPPPEARILYNKYGCRTSKGDIHIQLKRLGLCEKKE</sequence>
<evidence type="ECO:0000313" key="2">
    <source>
        <dbReference type="EMBL" id="CAK1541030.1"/>
    </source>
</evidence>
<dbReference type="SMART" id="SM00355">
    <property type="entry name" value="ZnF_C2H2"/>
    <property type="match status" value="4"/>
</dbReference>
<dbReference type="PROSITE" id="PS00028">
    <property type="entry name" value="ZINC_FINGER_C2H2_1"/>
    <property type="match status" value="2"/>
</dbReference>
<keyword evidence="3" id="KW-1185">Reference proteome</keyword>